<organism evidence="1 2">
    <name type="scientific">Trichonephila inaurata madagascariensis</name>
    <dbReference type="NCBI Taxonomy" id="2747483"/>
    <lineage>
        <taxon>Eukaryota</taxon>
        <taxon>Metazoa</taxon>
        <taxon>Ecdysozoa</taxon>
        <taxon>Arthropoda</taxon>
        <taxon>Chelicerata</taxon>
        <taxon>Arachnida</taxon>
        <taxon>Araneae</taxon>
        <taxon>Araneomorphae</taxon>
        <taxon>Entelegynae</taxon>
        <taxon>Araneoidea</taxon>
        <taxon>Nephilidae</taxon>
        <taxon>Trichonephila</taxon>
        <taxon>Trichonephila inaurata</taxon>
    </lineage>
</organism>
<protein>
    <submittedName>
        <fullName evidence="1">Uncharacterized protein</fullName>
    </submittedName>
</protein>
<sequence>MGSLSHLLYKSFGQQAGGDLVDSGKLTIVYLSRYRQKFETFLFLVRRQRSAAHHLSMWFQLILNASVPPVQVMIGVEGNMYFRLSDLVQLLQIKNALTHGYAHQRVMRKVTDKFKKGPTLTVVDTRDAKSVFIPEWIRHFKLDVKKVRREEVKSQTPIQVKALISNYYPNECFFYSIAPMIETTFDETTPR</sequence>
<evidence type="ECO:0000313" key="2">
    <source>
        <dbReference type="Proteomes" id="UP000886998"/>
    </source>
</evidence>
<dbReference type="AlphaFoldDB" id="A0A8X6INC1"/>
<dbReference type="OrthoDB" id="10651622at2759"/>
<accession>A0A8X6INC1</accession>
<dbReference type="Proteomes" id="UP000886998">
    <property type="component" value="Unassembled WGS sequence"/>
</dbReference>
<evidence type="ECO:0000313" key="1">
    <source>
        <dbReference type="EMBL" id="GFS52500.1"/>
    </source>
</evidence>
<proteinExistence type="predicted"/>
<keyword evidence="2" id="KW-1185">Reference proteome</keyword>
<reference evidence="1" key="1">
    <citation type="submission" date="2020-08" db="EMBL/GenBank/DDBJ databases">
        <title>Multicomponent nature underlies the extraordinary mechanical properties of spider dragline silk.</title>
        <authorList>
            <person name="Kono N."/>
            <person name="Nakamura H."/>
            <person name="Mori M."/>
            <person name="Yoshida Y."/>
            <person name="Ohtoshi R."/>
            <person name="Malay A.D."/>
            <person name="Moran D.A.P."/>
            <person name="Tomita M."/>
            <person name="Numata K."/>
            <person name="Arakawa K."/>
        </authorList>
    </citation>
    <scope>NUCLEOTIDE SEQUENCE</scope>
</reference>
<gene>
    <name evidence="1" type="ORF">TNIN_350031</name>
</gene>
<dbReference type="EMBL" id="BMAV01026683">
    <property type="protein sequence ID" value="GFS52500.1"/>
    <property type="molecule type" value="Genomic_DNA"/>
</dbReference>
<name>A0A8X6INC1_9ARAC</name>
<comment type="caution">
    <text evidence="1">The sequence shown here is derived from an EMBL/GenBank/DDBJ whole genome shotgun (WGS) entry which is preliminary data.</text>
</comment>